<organism evidence="1 2">
    <name type="scientific">Myroides odoratus</name>
    <name type="common">Flavobacterium odoratum</name>
    <dbReference type="NCBI Taxonomy" id="256"/>
    <lineage>
        <taxon>Bacteria</taxon>
        <taxon>Pseudomonadati</taxon>
        <taxon>Bacteroidota</taxon>
        <taxon>Flavobacteriia</taxon>
        <taxon>Flavobacteriales</taxon>
        <taxon>Flavobacteriaceae</taxon>
        <taxon>Myroides</taxon>
    </lineage>
</organism>
<gene>
    <name evidence="1" type="ORF">NCTC11179_02238</name>
</gene>
<dbReference type="InterPro" id="IPR023346">
    <property type="entry name" value="Lysozyme-like_dom_sf"/>
</dbReference>
<accession>A0A378RSM9</accession>
<reference evidence="1 2" key="1">
    <citation type="submission" date="2018-06" db="EMBL/GenBank/DDBJ databases">
        <authorList>
            <consortium name="Pathogen Informatics"/>
            <person name="Doyle S."/>
        </authorList>
    </citation>
    <scope>NUCLEOTIDE SEQUENCE [LARGE SCALE GENOMIC DNA]</scope>
    <source>
        <strain evidence="1 2">NCTC11179</strain>
    </source>
</reference>
<dbReference type="InterPro" id="IPR038765">
    <property type="entry name" value="Papain-like_cys_pep_sf"/>
</dbReference>
<dbReference type="SUPFAM" id="SSF53955">
    <property type="entry name" value="Lysozyme-like"/>
    <property type="match status" value="1"/>
</dbReference>
<dbReference type="RefSeq" id="WP_115091573.1">
    <property type="nucleotide sequence ID" value="NZ_CP068107.1"/>
</dbReference>
<dbReference type="Gene3D" id="1.10.530.10">
    <property type="match status" value="1"/>
</dbReference>
<dbReference type="Proteomes" id="UP000255024">
    <property type="component" value="Unassembled WGS sequence"/>
</dbReference>
<evidence type="ECO:0000313" key="2">
    <source>
        <dbReference type="Proteomes" id="UP000255024"/>
    </source>
</evidence>
<name>A0A378RSM9_MYROD</name>
<dbReference type="EMBL" id="UGQL01000001">
    <property type="protein sequence ID" value="STZ28670.1"/>
    <property type="molecule type" value="Genomic_DNA"/>
</dbReference>
<keyword evidence="2" id="KW-1185">Reference proteome</keyword>
<sequence length="1643" mass="185894">MKNDNRITVGQSDQDVPMQPIPSDDGVQAQYVVCKGAICSCDGNPSAKGTLMVTSQKKYSINDKGADKVVATVEDTAFEEGVSPFITCSYKKGTDKTCTYAAQGNWMVPNNTKFPEVAGKAILTETGTLCCILGGTLTFMTHGQTVDVDNDEVQEVEDAFVDMRVINVLLSYEELPLEEQKYPEEYVSDVAQLECIPSEDVVLTPMSEGNTRAFYVLKGQFVEFSATTKVNTADQHKRRGENISWGLTEILEDGVFAARQSSISKTYKLPPTDQEKVFYQGYKRVANPFGFVFTKSGHYIIDASSREKIAGTTWSYYKDQYCYIQVVDQASILALRLSVVDQAILVGEEVILTVISDLPLSPAVLSTLTIVVCSVSKTGEESLEYIYRDAAIEPINGSKRYTQTANKLEAKFKCVNSGLFRIKVLQDGQELTAFTQTIDVVEYKILAIESIEGRIRRGSIAVFRAILKRGGRLDTAKINWRLRSPQGRTYEVSKVGVTHEFEFKEVGTYTLQCFYGNQIEKVEKKIEVLDNEIEGVTLRNAVVKEEGENYAVFVNQGIVININMPLDYSYEAVIPDISAWSSVLNFHTSKEEAFAYIAQSKSKKDPLLLYGISYMSKGANQIKGTIKIGNRITKIIGATPVYFTGSTAELSLTLADEGIYFLSIQLGQSAPVEVVLNSCKGKIKQWSFHDGKHKTTRIGYKQIFGIAATVEGWANKKGKLHIWWDNRTNGGTILKYFQTDATIEKERNHLIYSQDVTFDRNGVLNKTIGVDSAFWKNLQQVVDQQQAKDKIFNFYFTLSEVEVPCENQNEAVYHTEFRKGYVFPNQSMSSGSYAILADQPYCVGHFVDKDKKDLEAIVQYTDQTSIALHLYKGFERETDQTIYEIHLYENQIGEDKFIECYNVVGHETEIVNYTQLPTSSAVYGSSTHEQDKGNKKNPRLFYFILYQWRGEHHEEFNQLKGQPPKRRSTYSAGSLLAPIRMYPENLGVKHKNDDSIIELEDEDEAKYVAELKNKKVAKKQKQVLNQERMGTALKGITPGSKSFNETVDPFVQIHEQLEQKIKAIDREIKTLSEYKARIKHNNAKISAEKKGVKNYFKKLKLAIDPIFNEVQNRNKKRVPVKGEIAQGKTTGNYTTCPRCNAAVRGLIKDKKSEHETALEEIFPKSKKEVLTQVADAYTKYMNEFKMNTCWNKAHFFAQTFVETGEILNLKEENLNYTARVLANGKENLAGSVWIKGDVEGKESGYYIDETDMHKRKKQRQRSIVFKYFIENKDDASKYGRKDLESWGDNGIQKANQKMIANLAYGPTTAKGKELGNSEVEDGWRFKGRGFIQITGRVNYQYSNHFTERLAGKNIMTDEGAKLLATDIEVATIACMAYWAHPDRKLQYHSNLESDTDRISKGIGTNVDYKGKKTAFTDTTAKLFKTEGCTFSYFPDYGDGVLEKMKRYAEEGKKYKQDNNRISLKYKDINEVDCSEFVCIYLHLLGVTKDVAWLTTVDMVSEGAFMKNSSYKKLLNDECSIEHVDGKDDIFDSNFVPQQGDFFVWRRDVLEGGDGHTGIVYAYDKATKIVTILEAVGALGSSDMDTHINTKFKDLSDKERIKKRTDKLENNKTRVSYYKLKGEALHTHVGWKGYFRPKGYSKTL</sequence>
<dbReference type="Pfam" id="PF14107">
    <property type="entry name" value="DUF4280"/>
    <property type="match status" value="1"/>
</dbReference>
<evidence type="ECO:0000313" key="1">
    <source>
        <dbReference type="EMBL" id="STZ28670.1"/>
    </source>
</evidence>
<protein>
    <submittedName>
        <fullName evidence="1">Predicted chitinase</fullName>
    </submittedName>
</protein>
<dbReference type="SUPFAM" id="SSF54001">
    <property type="entry name" value="Cysteine proteinases"/>
    <property type="match status" value="1"/>
</dbReference>
<proteinExistence type="predicted"/>
<dbReference type="InterPro" id="IPR025460">
    <property type="entry name" value="DUF4280"/>
</dbReference>